<dbReference type="InterPro" id="IPR017856">
    <property type="entry name" value="Integrase-like_N"/>
</dbReference>
<comment type="subcellular location">
    <subcellularLocation>
        <location evidence="6">Cytoplasm</location>
    </subcellularLocation>
</comment>
<accession>A0A1C7PDL3</accession>
<dbReference type="AlphaFoldDB" id="A0A1C7PDL3"/>
<dbReference type="InterPro" id="IPR048300">
    <property type="entry name" value="TACO1_YebC-like_2nd/3rd_dom"/>
</dbReference>
<dbReference type="Pfam" id="PF20772">
    <property type="entry name" value="TACO1_YebC_N"/>
    <property type="match status" value="1"/>
</dbReference>
<gene>
    <name evidence="9" type="ORF">PYTT_1319</name>
</gene>
<evidence type="ECO:0000256" key="2">
    <source>
        <dbReference type="ARBA" id="ARBA00022490"/>
    </source>
</evidence>
<evidence type="ECO:0000256" key="5">
    <source>
        <dbReference type="ARBA" id="ARBA00023163"/>
    </source>
</evidence>
<organism evidence="9 10">
    <name type="scientific">Akkermansia glycaniphila</name>
    <dbReference type="NCBI Taxonomy" id="1679444"/>
    <lineage>
        <taxon>Bacteria</taxon>
        <taxon>Pseudomonadati</taxon>
        <taxon>Verrucomicrobiota</taxon>
        <taxon>Verrucomicrobiia</taxon>
        <taxon>Verrucomicrobiales</taxon>
        <taxon>Akkermansiaceae</taxon>
        <taxon>Akkermansia</taxon>
    </lineage>
</organism>
<evidence type="ECO:0000256" key="6">
    <source>
        <dbReference type="HAMAP-Rule" id="MF_00693"/>
    </source>
</evidence>
<dbReference type="GO" id="GO:0005829">
    <property type="term" value="C:cytosol"/>
    <property type="evidence" value="ECO:0007669"/>
    <property type="project" value="TreeGrafter"/>
</dbReference>
<evidence type="ECO:0000256" key="4">
    <source>
        <dbReference type="ARBA" id="ARBA00023125"/>
    </source>
</evidence>
<keyword evidence="10" id="KW-1185">Reference proteome</keyword>
<dbReference type="OrthoDB" id="9781053at2"/>
<dbReference type="Gene3D" id="3.30.70.980">
    <property type="match status" value="2"/>
</dbReference>
<feature type="domain" description="TACO1/YebC-like N-terminal" evidence="8">
    <location>
        <begin position="5"/>
        <end position="76"/>
    </location>
</feature>
<dbReference type="RefSeq" id="WP_067773548.1">
    <property type="nucleotide sequence ID" value="NZ_LIGX01000012.1"/>
</dbReference>
<dbReference type="InterPro" id="IPR002876">
    <property type="entry name" value="Transcrip_reg_TACO1-like"/>
</dbReference>
<comment type="similarity">
    <text evidence="1 6">Belongs to the TACO1 family.</text>
</comment>
<dbReference type="InterPro" id="IPR029072">
    <property type="entry name" value="YebC-like"/>
</dbReference>
<dbReference type="GO" id="GO:0003677">
    <property type="term" value="F:DNA binding"/>
    <property type="evidence" value="ECO:0007669"/>
    <property type="project" value="UniProtKB-UniRule"/>
</dbReference>
<reference evidence="10" key="1">
    <citation type="submission" date="2016-09" db="EMBL/GenBank/DDBJ databases">
        <authorList>
            <person name="Koehorst J."/>
        </authorList>
    </citation>
    <scope>NUCLEOTIDE SEQUENCE [LARGE SCALE GENOMIC DNA]</scope>
</reference>
<keyword evidence="2 6" id="KW-0963">Cytoplasm</keyword>
<dbReference type="FunFam" id="1.10.10.200:FF:000002">
    <property type="entry name" value="Probable transcriptional regulatory protein CLM62_37755"/>
    <property type="match status" value="1"/>
</dbReference>
<dbReference type="Gene3D" id="1.10.10.200">
    <property type="match status" value="1"/>
</dbReference>
<dbReference type="KEGG" id="agl:PYTT_1319"/>
<evidence type="ECO:0000313" key="10">
    <source>
        <dbReference type="Proteomes" id="UP000176204"/>
    </source>
</evidence>
<dbReference type="EMBL" id="LT629973">
    <property type="protein sequence ID" value="SEH86721.1"/>
    <property type="molecule type" value="Genomic_DNA"/>
</dbReference>
<dbReference type="InterPro" id="IPR049083">
    <property type="entry name" value="TACO1_YebC_N"/>
</dbReference>
<evidence type="ECO:0000256" key="3">
    <source>
        <dbReference type="ARBA" id="ARBA00023015"/>
    </source>
</evidence>
<protein>
    <recommendedName>
        <fullName evidence="6">Probable transcriptional regulatory protein PYTT_1319</fullName>
    </recommendedName>
</protein>
<dbReference type="PATRIC" id="fig|1679444.3.peg.2163"/>
<dbReference type="NCBIfam" id="NF009044">
    <property type="entry name" value="PRK12378.1"/>
    <property type="match status" value="1"/>
</dbReference>
<name>A0A1C7PDL3_9BACT</name>
<dbReference type="HAMAP" id="MF_00693">
    <property type="entry name" value="Transcrip_reg_TACO1"/>
    <property type="match status" value="1"/>
</dbReference>
<dbReference type="NCBIfam" id="NF001030">
    <property type="entry name" value="PRK00110.1"/>
    <property type="match status" value="1"/>
</dbReference>
<dbReference type="STRING" id="1679444.PYTT_1319"/>
<evidence type="ECO:0000259" key="7">
    <source>
        <dbReference type="Pfam" id="PF01709"/>
    </source>
</evidence>
<dbReference type="SUPFAM" id="SSF75625">
    <property type="entry name" value="YebC-like"/>
    <property type="match status" value="1"/>
</dbReference>
<evidence type="ECO:0000313" key="9">
    <source>
        <dbReference type="EMBL" id="SEH86721.1"/>
    </source>
</evidence>
<dbReference type="Proteomes" id="UP000176204">
    <property type="component" value="Chromosome I"/>
</dbReference>
<keyword evidence="4 6" id="KW-0238">DNA-binding</keyword>
<dbReference type="NCBIfam" id="TIGR01033">
    <property type="entry name" value="YebC/PmpR family DNA-binding transcriptional regulator"/>
    <property type="match status" value="1"/>
</dbReference>
<dbReference type="PANTHER" id="PTHR12532">
    <property type="entry name" value="TRANSLATIONAL ACTIVATOR OF CYTOCHROME C OXIDASE 1"/>
    <property type="match status" value="1"/>
</dbReference>
<dbReference type="Pfam" id="PF01709">
    <property type="entry name" value="Transcrip_reg"/>
    <property type="match status" value="1"/>
</dbReference>
<keyword evidence="5 6" id="KW-0804">Transcription</keyword>
<dbReference type="GO" id="GO:0006355">
    <property type="term" value="P:regulation of DNA-templated transcription"/>
    <property type="evidence" value="ECO:0007669"/>
    <property type="project" value="UniProtKB-UniRule"/>
</dbReference>
<keyword evidence="3 6" id="KW-0805">Transcription regulation</keyword>
<feature type="domain" description="TACO1/YebC-like second and third" evidence="7">
    <location>
        <begin position="83"/>
        <end position="240"/>
    </location>
</feature>
<evidence type="ECO:0000256" key="1">
    <source>
        <dbReference type="ARBA" id="ARBA00008724"/>
    </source>
</evidence>
<dbReference type="InterPro" id="IPR026564">
    <property type="entry name" value="Transcrip_reg_TACO1-like_dom3"/>
</dbReference>
<sequence>MSGHNKWSKIKFTKAKEDAKKGKIFARFSREITLAARNGGGDVDTNPRLRAAIEGAKACSMPKDNIDRAIKKGTGELVGEIIQEIVYEGYGPAGTAMLVEVATDNTNRASSELRTLFSRNGGNMGTPGSVAYQFDRKGEARIIDETLDEDGAMELAMEVGADDVGEGDQDGEWVFVCSPTDLSSVCSGLTSAGKNVTGMRLISVAQNTVEIKDVDTARKVMNLFERLDDYDDAMNVFSNFDISEDILEQL</sequence>
<dbReference type="PANTHER" id="PTHR12532:SF6">
    <property type="entry name" value="TRANSCRIPTIONAL REGULATORY PROTEIN YEBC-RELATED"/>
    <property type="match status" value="1"/>
</dbReference>
<proteinExistence type="inferred from homology"/>
<evidence type="ECO:0000259" key="8">
    <source>
        <dbReference type="Pfam" id="PF20772"/>
    </source>
</evidence>